<dbReference type="EMBL" id="CAKOGP040000369">
    <property type="protein sequence ID" value="CAJ1934735.1"/>
    <property type="molecule type" value="Genomic_DNA"/>
</dbReference>
<dbReference type="Proteomes" id="UP001295423">
    <property type="component" value="Unassembled WGS sequence"/>
</dbReference>
<accession>A0AAD2CHB7</accession>
<feature type="region of interest" description="Disordered" evidence="1">
    <location>
        <begin position="18"/>
        <end position="37"/>
    </location>
</feature>
<reference evidence="2" key="1">
    <citation type="submission" date="2023-08" db="EMBL/GenBank/DDBJ databases">
        <authorList>
            <person name="Audoor S."/>
            <person name="Bilcke G."/>
        </authorList>
    </citation>
    <scope>NUCLEOTIDE SEQUENCE</scope>
</reference>
<keyword evidence="3" id="KW-1185">Reference proteome</keyword>
<evidence type="ECO:0000313" key="2">
    <source>
        <dbReference type="EMBL" id="CAJ1934735.1"/>
    </source>
</evidence>
<name>A0AAD2CHB7_9STRA</name>
<sequence length="202" mass="22808">MTTPVAISNKSCLCGYDSSSGGGGRMSTQLNTSSRKRTLPGVSSYEDMLMDGMKHLSFDQIQHEQELLHGVADHVDLDDNKINELFLELASHLNRMKKGTAYETAEKQDQSYVSNRELQLAFLRACHFEPRASAEKLIKFFTYKQDLFGESSLVRAITAQDLNQDDLSCLLEGFCQFCPFRSIRTNDPFGVPRRSIKDECPH</sequence>
<evidence type="ECO:0000256" key="1">
    <source>
        <dbReference type="SAM" id="MobiDB-lite"/>
    </source>
</evidence>
<proteinExistence type="predicted"/>
<evidence type="ECO:0000313" key="3">
    <source>
        <dbReference type="Proteomes" id="UP001295423"/>
    </source>
</evidence>
<protein>
    <submittedName>
        <fullName evidence="2">Uncharacterized protein</fullName>
    </submittedName>
</protein>
<gene>
    <name evidence="2" type="ORF">CYCCA115_LOCUS4074</name>
</gene>
<comment type="caution">
    <text evidence="2">The sequence shown here is derived from an EMBL/GenBank/DDBJ whole genome shotgun (WGS) entry which is preliminary data.</text>
</comment>
<organism evidence="2 3">
    <name type="scientific">Cylindrotheca closterium</name>
    <dbReference type="NCBI Taxonomy" id="2856"/>
    <lineage>
        <taxon>Eukaryota</taxon>
        <taxon>Sar</taxon>
        <taxon>Stramenopiles</taxon>
        <taxon>Ochrophyta</taxon>
        <taxon>Bacillariophyta</taxon>
        <taxon>Bacillariophyceae</taxon>
        <taxon>Bacillariophycidae</taxon>
        <taxon>Bacillariales</taxon>
        <taxon>Bacillariaceae</taxon>
        <taxon>Cylindrotheca</taxon>
    </lineage>
</organism>
<dbReference type="AlphaFoldDB" id="A0AAD2CHB7"/>